<dbReference type="Pfam" id="PF22633">
    <property type="entry name" value="F5_F8_type_C_2"/>
    <property type="match status" value="1"/>
</dbReference>
<sequence length="538" mass="59587">MSCITVGHVLMGSLLQQRYRTLKKHQIRLTTVGSRSVYQSNKASLANDGDFSQNIQRCSHTDDKPNIKEAWLRLDLGDVFSMKSVKFWYRNDRGGANYSTIRLRGYSIRVSNDTTLPPPESSCYTDPGNVSLPTIIEKNCERTVRYVWIYQGNALDGDCPILEICEVQVFGCETGRYGEDCSNTCDHCRNNASCEITSGVCDKHGCADPKLAPPSCSQCLAGFGENCRRQCSPFCKENRCDINMGTCLLGCNDGYLGSFCNTTCRYGNYGDRCQKSCNHCLQNTTCHHVNGFCSSGCKEGYKGEKCDTACSVGEYGKNCANHCGHCFNNEPCNRFDGRCNECETGYHGFKCDKECSNKTYGLNCLDTCGACLDSSPCHHVDGSCPSGCNPGWQTTPKCDAPCPPGTFGPNCINKCSGNCLHHAPCDKESGKCKSCSEGWKNDFCNEKSGEPITELEKLTLQHLKLDNERLVMESEMLKEESQKISSETAFLKIKEKYLRLKMQSEFQKVMNSTPETQLSEEKAGQSFGSDSQNTTESP</sequence>
<gene>
    <name evidence="4" type="primary">LOC111111132</name>
</gene>
<dbReference type="RefSeq" id="XP_022303644.1">
    <property type="nucleotide sequence ID" value="XM_022447936.1"/>
</dbReference>
<keyword evidence="3" id="KW-1185">Reference proteome</keyword>
<dbReference type="Gene3D" id="2.60.120.260">
    <property type="entry name" value="Galactose-binding domain-like"/>
    <property type="match status" value="1"/>
</dbReference>
<name>A0A8B8BLC9_CRAVI</name>
<feature type="domain" description="EGF-like" evidence="2">
    <location>
        <begin position="309"/>
        <end position="352"/>
    </location>
</feature>
<dbReference type="SUPFAM" id="SSF49785">
    <property type="entry name" value="Galactose-binding domain-like"/>
    <property type="match status" value="1"/>
</dbReference>
<evidence type="ECO:0000259" key="2">
    <source>
        <dbReference type="SMART" id="SM00181"/>
    </source>
</evidence>
<feature type="domain" description="EGF-like" evidence="2">
    <location>
        <begin position="272"/>
        <end position="307"/>
    </location>
</feature>
<dbReference type="InterPro" id="IPR052108">
    <property type="entry name" value="MEGF/SIB"/>
</dbReference>
<evidence type="ECO:0000256" key="1">
    <source>
        <dbReference type="SAM" id="MobiDB-lite"/>
    </source>
</evidence>
<feature type="region of interest" description="Disordered" evidence="1">
    <location>
        <begin position="509"/>
        <end position="538"/>
    </location>
</feature>
<dbReference type="SMART" id="SM00181">
    <property type="entry name" value="EGF"/>
    <property type="match status" value="5"/>
</dbReference>
<dbReference type="InterPro" id="IPR008979">
    <property type="entry name" value="Galactose-bd-like_sf"/>
</dbReference>
<accession>A0A8B8BLC9</accession>
<feature type="domain" description="EGF-like" evidence="2">
    <location>
        <begin position="370"/>
        <end position="412"/>
    </location>
</feature>
<evidence type="ECO:0000313" key="3">
    <source>
        <dbReference type="Proteomes" id="UP000694844"/>
    </source>
</evidence>
<reference evidence="4" key="1">
    <citation type="submission" date="2025-08" db="UniProtKB">
        <authorList>
            <consortium name="RefSeq"/>
        </authorList>
    </citation>
    <scope>IDENTIFICATION</scope>
    <source>
        <tissue evidence="4">Whole sample</tissue>
    </source>
</reference>
<feature type="compositionally biased region" description="Polar residues" evidence="1">
    <location>
        <begin position="526"/>
        <end position="538"/>
    </location>
</feature>
<evidence type="ECO:0000313" key="4">
    <source>
        <dbReference type="RefSeq" id="XP_022303644.1"/>
    </source>
</evidence>
<organism evidence="3 4">
    <name type="scientific">Crassostrea virginica</name>
    <name type="common">Eastern oyster</name>
    <dbReference type="NCBI Taxonomy" id="6565"/>
    <lineage>
        <taxon>Eukaryota</taxon>
        <taxon>Metazoa</taxon>
        <taxon>Spiralia</taxon>
        <taxon>Lophotrochozoa</taxon>
        <taxon>Mollusca</taxon>
        <taxon>Bivalvia</taxon>
        <taxon>Autobranchia</taxon>
        <taxon>Pteriomorphia</taxon>
        <taxon>Ostreida</taxon>
        <taxon>Ostreoidea</taxon>
        <taxon>Ostreidae</taxon>
        <taxon>Crassostrea</taxon>
    </lineage>
</organism>
<dbReference type="Gene3D" id="2.170.300.10">
    <property type="entry name" value="Tie2 ligand-binding domain superfamily"/>
    <property type="match status" value="1"/>
</dbReference>
<protein>
    <submittedName>
        <fullName evidence="4">Multiple epidermal growth factor-like domains protein 10 isoform X1</fullName>
    </submittedName>
</protein>
<dbReference type="Proteomes" id="UP000694844">
    <property type="component" value="Chromosome 9"/>
</dbReference>
<dbReference type="PANTHER" id="PTHR24035">
    <property type="entry name" value="MULTIPLE EPIDERMAL GROWTH FACTOR-LIKE DOMAINS PROTEIN"/>
    <property type="match status" value="1"/>
</dbReference>
<feature type="domain" description="EGF-like" evidence="2">
    <location>
        <begin position="230"/>
        <end position="261"/>
    </location>
</feature>
<dbReference type="PANTHER" id="PTHR24035:SF109">
    <property type="entry name" value="PROTEIN DRAPER"/>
    <property type="match status" value="1"/>
</dbReference>
<dbReference type="OrthoDB" id="6139723at2759"/>
<dbReference type="InterPro" id="IPR000742">
    <property type="entry name" value="EGF"/>
</dbReference>
<proteinExistence type="predicted"/>
<feature type="domain" description="EGF-like" evidence="2">
    <location>
        <begin position="414"/>
        <end position="445"/>
    </location>
</feature>
<dbReference type="GeneID" id="111111132"/>
<dbReference type="AlphaFoldDB" id="A0A8B8BLC9"/>
<dbReference type="KEGG" id="cvn:111111132"/>